<dbReference type="EMBL" id="CP149822">
    <property type="protein sequence ID" value="WZN41944.1"/>
    <property type="molecule type" value="Genomic_DNA"/>
</dbReference>
<feature type="domain" description="HNH endonuclease 5" evidence="1">
    <location>
        <begin position="61"/>
        <end position="100"/>
    </location>
</feature>
<dbReference type="Pfam" id="PF14279">
    <property type="entry name" value="HNH_5"/>
    <property type="match status" value="1"/>
</dbReference>
<dbReference type="GO" id="GO:0004519">
    <property type="term" value="F:endonuclease activity"/>
    <property type="evidence" value="ECO:0007669"/>
    <property type="project" value="UniProtKB-KW"/>
</dbReference>
<evidence type="ECO:0000313" key="2">
    <source>
        <dbReference type="EMBL" id="WZN41944.1"/>
    </source>
</evidence>
<sequence length="357" mass="41256">MFQIFVDRDADNNPIARIRYSACDRYAECTKAFHEQYESIVLLPSRKEFRRKLRPVKDRMCRFCGKKSPEVTFKTAAHLIPSFLGNGFLFSDFECDDCNNFHSLFESNLTYYMGMSVPFHPNLSRARQRKVKNFENDLEVGTGIFEKIGPEVAIQIVSDGSGKNHFTIDESGKKLTVNFARKTYVPLLVYKAILKMALSAMPVDYVYKYRRAFAFLMGSYEPPTEGNMIFQVYAFVHPGPQYNYPIGIIWEKKNKDSRMNTHHFQLLFKNYSFQLALPYFDDDLWMYDGQENLLMVAPPCIDKAFAEKFGVPIFQTLNFSNKDPVKGDPQEVTFTFNEVLFKEGSIDHNDKGEGLSV</sequence>
<reference evidence="3" key="1">
    <citation type="submission" date="2024-03" db="EMBL/GenBank/DDBJ databases">
        <title>Chitinophaga horti sp. nov., isolated from garden soil.</title>
        <authorList>
            <person name="Lee D.S."/>
            <person name="Han D.M."/>
            <person name="Baek J.H."/>
            <person name="Choi D.G."/>
            <person name="Jeon J.H."/>
            <person name="Jeon C.O."/>
        </authorList>
    </citation>
    <scope>NUCLEOTIDE SEQUENCE [LARGE SCALE GENOMIC DNA]</scope>
    <source>
        <strain evidence="3">GPA1</strain>
    </source>
</reference>
<dbReference type="Proteomes" id="UP001485459">
    <property type="component" value="Chromosome"/>
</dbReference>
<accession>A0ABZ2YSX7</accession>
<keyword evidence="2" id="KW-0540">Nuclease</keyword>
<gene>
    <name evidence="2" type="ORF">WJU16_02700</name>
</gene>
<organism evidence="2 3">
    <name type="scientific">Chitinophaga pollutisoli</name>
    <dbReference type="NCBI Taxonomy" id="3133966"/>
    <lineage>
        <taxon>Bacteria</taxon>
        <taxon>Pseudomonadati</taxon>
        <taxon>Bacteroidota</taxon>
        <taxon>Chitinophagia</taxon>
        <taxon>Chitinophagales</taxon>
        <taxon>Chitinophagaceae</taxon>
        <taxon>Chitinophaga</taxon>
    </lineage>
</organism>
<keyword evidence="2" id="KW-0378">Hydrolase</keyword>
<protein>
    <submittedName>
        <fullName evidence="2">HNH endonuclease</fullName>
    </submittedName>
</protein>
<evidence type="ECO:0000259" key="1">
    <source>
        <dbReference type="Pfam" id="PF14279"/>
    </source>
</evidence>
<name>A0ABZ2YSX7_9BACT</name>
<dbReference type="RefSeq" id="WP_341836787.1">
    <property type="nucleotide sequence ID" value="NZ_CP149822.1"/>
</dbReference>
<keyword evidence="2" id="KW-0255">Endonuclease</keyword>
<evidence type="ECO:0000313" key="3">
    <source>
        <dbReference type="Proteomes" id="UP001485459"/>
    </source>
</evidence>
<proteinExistence type="predicted"/>
<dbReference type="InterPro" id="IPR029471">
    <property type="entry name" value="HNH_5"/>
</dbReference>
<keyword evidence="3" id="KW-1185">Reference proteome</keyword>